<evidence type="ECO:0000313" key="2">
    <source>
        <dbReference type="EMBL" id="GAA4342015.1"/>
    </source>
</evidence>
<accession>A0ABP8HP47</accession>
<feature type="transmembrane region" description="Helical" evidence="1">
    <location>
        <begin position="328"/>
        <end position="349"/>
    </location>
</feature>
<evidence type="ECO:0000256" key="1">
    <source>
        <dbReference type="SAM" id="Phobius"/>
    </source>
</evidence>
<feature type="transmembrane region" description="Helical" evidence="1">
    <location>
        <begin position="191"/>
        <end position="214"/>
    </location>
</feature>
<dbReference type="Pfam" id="PF03929">
    <property type="entry name" value="PepSY_TM"/>
    <property type="match status" value="1"/>
</dbReference>
<feature type="transmembrane region" description="Helical" evidence="1">
    <location>
        <begin position="101"/>
        <end position="121"/>
    </location>
</feature>
<feature type="transmembrane region" description="Helical" evidence="1">
    <location>
        <begin position="141"/>
        <end position="161"/>
    </location>
</feature>
<comment type="caution">
    <text evidence="2">The sequence shown here is derived from an EMBL/GenBank/DDBJ whole genome shotgun (WGS) entry which is preliminary data.</text>
</comment>
<dbReference type="InterPro" id="IPR005625">
    <property type="entry name" value="PepSY-ass_TM"/>
</dbReference>
<name>A0ABP8HP47_9BACT</name>
<proteinExistence type="predicted"/>
<reference evidence="3" key="1">
    <citation type="journal article" date="2019" name="Int. J. Syst. Evol. Microbiol.">
        <title>The Global Catalogue of Microorganisms (GCM) 10K type strain sequencing project: providing services to taxonomists for standard genome sequencing and annotation.</title>
        <authorList>
            <consortium name="The Broad Institute Genomics Platform"/>
            <consortium name="The Broad Institute Genome Sequencing Center for Infectious Disease"/>
            <person name="Wu L."/>
            <person name="Ma J."/>
        </authorList>
    </citation>
    <scope>NUCLEOTIDE SEQUENCE [LARGE SCALE GENOMIC DNA]</scope>
    <source>
        <strain evidence="3">JCM 17919</strain>
    </source>
</reference>
<keyword evidence="1" id="KW-0472">Membrane</keyword>
<keyword evidence="1" id="KW-1133">Transmembrane helix</keyword>
<keyword evidence="3" id="KW-1185">Reference proteome</keyword>
<dbReference type="EMBL" id="BAABGY010000016">
    <property type="protein sequence ID" value="GAA4342015.1"/>
    <property type="molecule type" value="Genomic_DNA"/>
</dbReference>
<dbReference type="PANTHER" id="PTHR34219:SF3">
    <property type="entry name" value="BLL7967 PROTEIN"/>
    <property type="match status" value="1"/>
</dbReference>
<gene>
    <name evidence="2" type="ORF">GCM10023184_40980</name>
</gene>
<sequence>MSRASRLLFSVHSWLGLIAGIFILSFFLTGSVIVFNKELNRWQHPELHTVTDTGARLPFDSLYRSALRRAPQLYLYTFRKVPKAPGETVEMRVYDPAKKEYGLLYLNPYSGAVLGTTWNNSLYDLLLTMHFTFFLGKVGELMAGVFALALLGSVITGLIVYRRHLVKVLTFRMKMQWRNWRMISSNLHRVIGVWSLLFNLVLAGSGFYMMLYAFDLKAQFGSNASTAIEPPPTVSVNVDTLIREATGLLREGRFHYLDFPRRAGEPLTVYTDGGFWLWGDLTNKVEFNSGSGVAGRVFRQGDMSAGEKAGYALYTLHYGQYGGTGIKLLYSFFALSGSVLAITGFVLWYRKRRGRRKKPAR</sequence>
<dbReference type="RefSeq" id="WP_345257797.1">
    <property type="nucleotide sequence ID" value="NZ_BAABGY010000016.1"/>
</dbReference>
<evidence type="ECO:0000313" key="3">
    <source>
        <dbReference type="Proteomes" id="UP001501725"/>
    </source>
</evidence>
<feature type="transmembrane region" description="Helical" evidence="1">
    <location>
        <begin position="12"/>
        <end position="35"/>
    </location>
</feature>
<protein>
    <submittedName>
        <fullName evidence="2">PepSY-associated TM helix domain-containing protein</fullName>
    </submittedName>
</protein>
<dbReference type="PANTHER" id="PTHR34219">
    <property type="entry name" value="IRON-REGULATED INNER MEMBRANE PROTEIN-RELATED"/>
    <property type="match status" value="1"/>
</dbReference>
<dbReference type="Proteomes" id="UP001501725">
    <property type="component" value="Unassembled WGS sequence"/>
</dbReference>
<keyword evidence="1" id="KW-0812">Transmembrane</keyword>
<organism evidence="2 3">
    <name type="scientific">Flaviaesturariibacter amylovorans</name>
    <dbReference type="NCBI Taxonomy" id="1084520"/>
    <lineage>
        <taxon>Bacteria</taxon>
        <taxon>Pseudomonadati</taxon>
        <taxon>Bacteroidota</taxon>
        <taxon>Chitinophagia</taxon>
        <taxon>Chitinophagales</taxon>
        <taxon>Chitinophagaceae</taxon>
        <taxon>Flaviaestuariibacter</taxon>
    </lineage>
</organism>